<dbReference type="AlphaFoldDB" id="A0A1H8Z0Z1"/>
<dbReference type="PANTHER" id="PTHR46652:SF3">
    <property type="entry name" value="LEUCINE-RICH REPEAT-CONTAINING PROTEIN 9"/>
    <property type="match status" value="1"/>
</dbReference>
<feature type="transmembrane region" description="Helical" evidence="4">
    <location>
        <begin position="36"/>
        <end position="55"/>
    </location>
</feature>
<keyword evidence="2" id="KW-0732">Signal</keyword>
<feature type="domain" description="Secretion system C-terminal sorting" evidence="5">
    <location>
        <begin position="731"/>
        <end position="799"/>
    </location>
</feature>
<keyword evidence="8" id="KW-1185">Reference proteome</keyword>
<evidence type="ECO:0000256" key="2">
    <source>
        <dbReference type="ARBA" id="ARBA00022729"/>
    </source>
</evidence>
<keyword evidence="4" id="KW-0812">Transmembrane</keyword>
<dbReference type="STRING" id="1299341.SAMN05444005_101368"/>
<dbReference type="SUPFAM" id="SSF52058">
    <property type="entry name" value="L domain-like"/>
    <property type="match status" value="1"/>
</dbReference>
<dbReference type="InterPro" id="IPR026444">
    <property type="entry name" value="Secre_tail"/>
</dbReference>
<protein>
    <submittedName>
        <fullName evidence="7">Conserved repeat domain-containing protein/Por secretion system C-terminal sorting domain-containing protein</fullName>
    </submittedName>
</protein>
<keyword evidence="3" id="KW-0677">Repeat</keyword>
<dbReference type="Pfam" id="PF24595">
    <property type="entry name" value="DUF7619"/>
    <property type="match status" value="1"/>
</dbReference>
<dbReference type="Gene3D" id="3.80.10.10">
    <property type="entry name" value="Ribonuclease Inhibitor"/>
    <property type="match status" value="1"/>
</dbReference>
<accession>A0A1H8Z0Z1</accession>
<dbReference type="Proteomes" id="UP000198648">
    <property type="component" value="Unassembled WGS sequence"/>
</dbReference>
<dbReference type="InterPro" id="IPR050836">
    <property type="entry name" value="SDS22/Internalin_LRR"/>
</dbReference>
<gene>
    <name evidence="7" type="ORF">SAMN05444005_101368</name>
</gene>
<dbReference type="InterPro" id="IPR055353">
    <property type="entry name" value="DUF7619"/>
</dbReference>
<evidence type="ECO:0000313" key="8">
    <source>
        <dbReference type="Proteomes" id="UP000198648"/>
    </source>
</evidence>
<feature type="transmembrane region" description="Helical" evidence="4">
    <location>
        <begin position="6"/>
        <end position="24"/>
    </location>
</feature>
<dbReference type="PANTHER" id="PTHR46652">
    <property type="entry name" value="LEUCINE-RICH REPEAT AND IQ DOMAIN-CONTAINING PROTEIN 1-RELATED"/>
    <property type="match status" value="1"/>
</dbReference>
<keyword evidence="1" id="KW-0433">Leucine-rich repeat</keyword>
<organism evidence="7 8">
    <name type="scientific">Flavobacterium urocaniciphilum</name>
    <dbReference type="NCBI Taxonomy" id="1299341"/>
    <lineage>
        <taxon>Bacteria</taxon>
        <taxon>Pseudomonadati</taxon>
        <taxon>Bacteroidota</taxon>
        <taxon>Flavobacteriia</taxon>
        <taxon>Flavobacteriales</taxon>
        <taxon>Flavobacteriaceae</taxon>
        <taxon>Flavobacterium</taxon>
    </lineage>
</organism>
<evidence type="ECO:0000256" key="4">
    <source>
        <dbReference type="SAM" id="Phobius"/>
    </source>
</evidence>
<keyword evidence="4" id="KW-1133">Transmembrane helix</keyword>
<evidence type="ECO:0000256" key="1">
    <source>
        <dbReference type="ARBA" id="ARBA00022614"/>
    </source>
</evidence>
<keyword evidence="4" id="KW-0472">Membrane</keyword>
<dbReference type="EMBL" id="FOEI01000001">
    <property type="protein sequence ID" value="SEP57298.1"/>
    <property type="molecule type" value="Genomic_DNA"/>
</dbReference>
<evidence type="ECO:0000256" key="3">
    <source>
        <dbReference type="ARBA" id="ARBA00022737"/>
    </source>
</evidence>
<reference evidence="7 8" key="1">
    <citation type="submission" date="2016-10" db="EMBL/GenBank/DDBJ databases">
        <authorList>
            <person name="de Groot N.N."/>
        </authorList>
    </citation>
    <scope>NUCLEOTIDE SEQUENCE [LARGE SCALE GENOMIC DNA]</scope>
    <source>
        <strain evidence="7 8">DSM 27078</strain>
    </source>
</reference>
<dbReference type="InterPro" id="IPR047589">
    <property type="entry name" value="DUF11_rpt"/>
</dbReference>
<evidence type="ECO:0000313" key="7">
    <source>
        <dbReference type="EMBL" id="SEP57298.1"/>
    </source>
</evidence>
<evidence type="ECO:0000259" key="5">
    <source>
        <dbReference type="Pfam" id="PF18962"/>
    </source>
</evidence>
<evidence type="ECO:0000259" key="6">
    <source>
        <dbReference type="Pfam" id="PF24595"/>
    </source>
</evidence>
<name>A0A1H8Z0Z1_9FLAO</name>
<feature type="domain" description="DUF7619" evidence="6">
    <location>
        <begin position="584"/>
        <end position="714"/>
    </location>
</feature>
<dbReference type="Pfam" id="PF18962">
    <property type="entry name" value="Por_Secre_tail"/>
    <property type="match status" value="1"/>
</dbReference>
<sequence length="801" mass="88850">MLGIFFISKTILIVLIFVLKKSIFAKIQVYFIMKQTYLFCLLFVSLFSNAQIINFPDIVFKTKLKAWGNVKDINGNNFVLDANNNGEIEVSEALNVYEIIASGSSGGNIFSDATGIQYFTNVKKINFSNNFLASLNVSNMVNLEELKCIQNQITSINLTGLLNLKKLECTYNRLTSLDLSNLNNLQIVYCSQNSILDLNISNLQNLQQLYAGSIGSYIPNRYEKITLTNLPSLVTLNCGGGALTDGINELNMSNLNNLQTIECPLSAITTIDVSMLPNIQMVNVNDCRNLISIFAKNGRDETLGFGYPTQQYGSSIRYICADESQLAAVQSSINWPGNNVLNCHVNTYCSFIPGGSYNTVQGQNKLDNENDGCGIDDNPFPNLKYSVNNGTTTEYFISNGSGNYVIPNINGTYTITPILENPSYYTVTPTNLVVNFPAQTSPVNQNFCVAIIPHNDVEVSIIPINIARPGFDAKYKIIYKNKGNQIENGIINLQFNDAILDLVSTNPAFTTQTLNNLSFNYSNLNPFETREISVILNVNSPMETPAVNSGDILSYTATNTITNTDEMLSDNTFVFNQTVVNSFDPNDKTCLQGNYVGADKIGNYVHYIIRFENTGTFPAQNIVVKDMIDTAKFDVSSLVPLHASHNYFTRIAGNKVEFIFENINLPFDDANNDGYIAFKIKTLPNLVLGDTFSNSANIYFDYNFPIVTNTATTTISALNNPSFEFGNYFSLYPNPTSNELNINLKKSVEINSIQIYNTLGQLVTVQTGNALKIDVSHLKTGNYFIKINTNEGYSTSQFIKE</sequence>
<dbReference type="NCBIfam" id="TIGR01451">
    <property type="entry name" value="B_ant_repeat"/>
    <property type="match status" value="1"/>
</dbReference>
<dbReference type="InterPro" id="IPR032675">
    <property type="entry name" value="LRR_dom_sf"/>
</dbReference>
<proteinExistence type="predicted"/>
<dbReference type="NCBIfam" id="TIGR04183">
    <property type="entry name" value="Por_Secre_tail"/>
    <property type="match status" value="1"/>
</dbReference>